<feature type="binding site" evidence="5">
    <location>
        <position position="52"/>
    </location>
    <ligand>
        <name>FAD</name>
        <dbReference type="ChEBI" id="CHEBI:57692"/>
    </ligand>
</feature>
<dbReference type="InterPro" id="IPR004099">
    <property type="entry name" value="Pyr_nucl-diS_OxRdtase_dimer"/>
</dbReference>
<gene>
    <name evidence="9" type="ORF">A1OK_00570</name>
</gene>
<evidence type="ECO:0000256" key="1">
    <source>
        <dbReference type="ARBA" id="ARBA00007532"/>
    </source>
</evidence>
<dbReference type="PRINTS" id="PR00368">
    <property type="entry name" value="FADPNR"/>
</dbReference>
<dbReference type="InterPro" id="IPR001100">
    <property type="entry name" value="Pyr_nuc-diS_OxRdtase"/>
</dbReference>
<comment type="cofactor">
    <cofactor evidence="5">
        <name>FAD</name>
        <dbReference type="ChEBI" id="CHEBI:57692"/>
    </cofactor>
    <text evidence="5">Binds 1 FAD per subunit.</text>
</comment>
<evidence type="ECO:0000256" key="6">
    <source>
        <dbReference type="PIRSR" id="PIRSR000350-4"/>
    </source>
</evidence>
<dbReference type="GO" id="GO:0050660">
    <property type="term" value="F:flavin adenine dinucleotide binding"/>
    <property type="evidence" value="ECO:0007669"/>
    <property type="project" value="TreeGrafter"/>
</dbReference>
<name>A0A1E5CG55_9GAMM</name>
<dbReference type="InterPro" id="IPR016156">
    <property type="entry name" value="FAD/NAD-linked_Rdtase_dimer_sf"/>
</dbReference>
<organism evidence="9 10">
    <name type="scientific">Enterovibrio norvegicus FF-454</name>
    <dbReference type="NCBI Taxonomy" id="1185651"/>
    <lineage>
        <taxon>Bacteria</taxon>
        <taxon>Pseudomonadati</taxon>
        <taxon>Pseudomonadota</taxon>
        <taxon>Gammaproteobacteria</taxon>
        <taxon>Vibrionales</taxon>
        <taxon>Vibrionaceae</taxon>
        <taxon>Enterovibrio</taxon>
    </lineage>
</organism>
<feature type="domain" description="FAD/NAD(P)-binding" evidence="8">
    <location>
        <begin position="7"/>
        <end position="326"/>
    </location>
</feature>
<dbReference type="Gene3D" id="3.50.50.60">
    <property type="entry name" value="FAD/NAD(P)-binding domain"/>
    <property type="match status" value="2"/>
</dbReference>
<dbReference type="GO" id="GO:0003955">
    <property type="term" value="F:NAD(P)H dehydrogenase (quinone) activity"/>
    <property type="evidence" value="ECO:0007669"/>
    <property type="project" value="TreeGrafter"/>
</dbReference>
<dbReference type="SUPFAM" id="SSF51905">
    <property type="entry name" value="FAD/NAD(P)-binding domain"/>
    <property type="match status" value="1"/>
</dbReference>
<feature type="binding site" evidence="5">
    <location>
        <begin position="142"/>
        <end position="144"/>
    </location>
    <ligand>
        <name>FAD</name>
        <dbReference type="ChEBI" id="CHEBI:57692"/>
    </ligand>
</feature>
<evidence type="ECO:0000259" key="7">
    <source>
        <dbReference type="Pfam" id="PF02852"/>
    </source>
</evidence>
<dbReference type="AlphaFoldDB" id="A0A1E5CG55"/>
<evidence type="ECO:0000256" key="4">
    <source>
        <dbReference type="PIRSR" id="PIRSR000350-2"/>
    </source>
</evidence>
<feature type="binding site" evidence="5">
    <location>
        <position position="311"/>
    </location>
    <ligand>
        <name>FAD</name>
        <dbReference type="ChEBI" id="CHEBI:57692"/>
    </ligand>
</feature>
<comment type="caution">
    <text evidence="9">The sequence shown here is derived from an EMBL/GenBank/DDBJ whole genome shotgun (WGS) entry which is preliminary data.</text>
</comment>
<accession>A0A1E5CG55</accession>
<keyword evidence="5" id="KW-0547">Nucleotide-binding</keyword>
<protein>
    <submittedName>
        <fullName evidence="9">Dihydrolipoyl dehydrogenase</fullName>
    </submittedName>
</protein>
<feature type="binding site" evidence="5">
    <location>
        <begin position="179"/>
        <end position="186"/>
    </location>
    <ligand>
        <name>NAD(+)</name>
        <dbReference type="ChEBI" id="CHEBI:57540"/>
    </ligand>
</feature>
<comment type="similarity">
    <text evidence="1">Belongs to the class-I pyridine nucleotide-disulfide oxidoreductase family.</text>
</comment>
<reference evidence="9 10" key="1">
    <citation type="journal article" date="2012" name="Science">
        <title>Ecological populations of bacteria act as socially cohesive units of antibiotic production and resistance.</title>
        <authorList>
            <person name="Cordero O.X."/>
            <person name="Wildschutte H."/>
            <person name="Kirkup B."/>
            <person name="Proehl S."/>
            <person name="Ngo L."/>
            <person name="Hussain F."/>
            <person name="Le Roux F."/>
            <person name="Mincer T."/>
            <person name="Polz M.F."/>
        </authorList>
    </citation>
    <scope>NUCLEOTIDE SEQUENCE [LARGE SCALE GENOMIC DNA]</scope>
    <source>
        <strain evidence="9 10">FF-454</strain>
    </source>
</reference>
<keyword evidence="5" id="KW-0520">NAD</keyword>
<dbReference type="SUPFAM" id="SSF55424">
    <property type="entry name" value="FAD/NAD-linked reductases, dimerisation (C-terminal) domain"/>
    <property type="match status" value="1"/>
</dbReference>
<feature type="disulfide bond" description="Redox-active" evidence="6">
    <location>
        <begin position="43"/>
        <end position="48"/>
    </location>
</feature>
<keyword evidence="2" id="KW-0285">Flavoprotein</keyword>
<sequence>MKTLNVDVAVIGGGTAGLGAYRAAKAHTDNVVIIEGGPYGTTCARVGCMPSKLLIAAAEAVHHIEKAPGFGVYPQGEININGREVMDRVKRERDRFVGFVLEGVDEIPAEDKVAGYATFIDSHTLMVDDHTRIEAKRVVIATGSRPTWPAPWNDLGDRLIINDDVFEWDDLPESVAVFGPGVIGLELGQALHRLGVNVKLFGVGGQVGPLTDPTVMAYADKAFNEEFYLDADAKVEEMVREGEKVHIRYLDKQGEEQHMVVDYVLAATGRRPNVDKLDIEKTGMELDARGVPTADHYTMQTSVDSIFIAGDSSNQMPLLHEAADQGRIAGDNAGRFPDIRAGLRRSKISAVFSDPQIAMVGETYKDITSRLGTCGCFEIGTVSFENQGRSRVMLRNKGMLNVYGEQGTGRFLGAEMMGPNAEHLAHLLAWAHQSQMTISQMLDMPFYHPVIEEGVRTALRDLNAKLHLGPEMIKHCLDCGPGC</sequence>
<dbReference type="Proteomes" id="UP000095039">
    <property type="component" value="Unassembled WGS sequence"/>
</dbReference>
<feature type="active site" description="Proton acceptor" evidence="4">
    <location>
        <position position="448"/>
    </location>
</feature>
<evidence type="ECO:0000256" key="2">
    <source>
        <dbReference type="ARBA" id="ARBA00022630"/>
    </source>
</evidence>
<dbReference type="Gene3D" id="1.10.287.990">
    <property type="entry name" value="Fe,Mn superoxide dismutase (SOD) domain"/>
    <property type="match status" value="1"/>
</dbReference>
<feature type="binding site" evidence="5">
    <location>
        <position position="269"/>
    </location>
    <ligand>
        <name>NAD(+)</name>
        <dbReference type="ChEBI" id="CHEBI:57540"/>
    </ligand>
</feature>
<dbReference type="Gene3D" id="3.30.390.30">
    <property type="match status" value="1"/>
</dbReference>
<dbReference type="NCBIfam" id="NF004939">
    <property type="entry name" value="PRK06292.1-1"/>
    <property type="match status" value="1"/>
</dbReference>
<dbReference type="PANTHER" id="PTHR43014:SF4">
    <property type="entry name" value="PYRIDINE NUCLEOTIDE-DISULFIDE OXIDOREDUCTASE RCLA-RELATED"/>
    <property type="match status" value="1"/>
</dbReference>
<keyword evidence="10" id="KW-1185">Reference proteome</keyword>
<evidence type="ECO:0000256" key="3">
    <source>
        <dbReference type="ARBA" id="ARBA00022827"/>
    </source>
</evidence>
<dbReference type="RefSeq" id="WP_016961957.1">
    <property type="nucleotide sequence ID" value="NZ_AJWN02000002.1"/>
</dbReference>
<dbReference type="InterPro" id="IPR036324">
    <property type="entry name" value="Mn/Fe_SOD_N_sf"/>
</dbReference>
<evidence type="ECO:0000313" key="10">
    <source>
        <dbReference type="Proteomes" id="UP000095039"/>
    </source>
</evidence>
<evidence type="ECO:0000259" key="8">
    <source>
        <dbReference type="Pfam" id="PF07992"/>
    </source>
</evidence>
<feature type="domain" description="Pyridine nucleotide-disulphide oxidoreductase dimerisation" evidence="7">
    <location>
        <begin position="349"/>
        <end position="458"/>
    </location>
</feature>
<proteinExistence type="inferred from homology"/>
<dbReference type="InterPro" id="IPR036188">
    <property type="entry name" value="FAD/NAD-bd_sf"/>
</dbReference>
<dbReference type="FunFam" id="3.30.390.30:FF:000012">
    <property type="entry name" value="Putative dihydrolipoamide dehydrogenase"/>
    <property type="match status" value="1"/>
</dbReference>
<dbReference type="EMBL" id="AJWN02000002">
    <property type="protein sequence ID" value="OEE64445.1"/>
    <property type="molecule type" value="Genomic_DNA"/>
</dbReference>
<dbReference type="PIRSF" id="PIRSF000350">
    <property type="entry name" value="Mercury_reductase_MerA"/>
    <property type="match status" value="1"/>
</dbReference>
<evidence type="ECO:0000313" key="9">
    <source>
        <dbReference type="EMBL" id="OEE64445.1"/>
    </source>
</evidence>
<dbReference type="InterPro" id="IPR023753">
    <property type="entry name" value="FAD/NAD-binding_dom"/>
</dbReference>
<evidence type="ECO:0000256" key="5">
    <source>
        <dbReference type="PIRSR" id="PIRSR000350-3"/>
    </source>
</evidence>
<dbReference type="Pfam" id="PF07992">
    <property type="entry name" value="Pyr_redox_2"/>
    <property type="match status" value="1"/>
</dbReference>
<dbReference type="PANTHER" id="PTHR43014">
    <property type="entry name" value="MERCURIC REDUCTASE"/>
    <property type="match status" value="1"/>
</dbReference>
<dbReference type="PRINTS" id="PR00411">
    <property type="entry name" value="PNDRDTASEI"/>
</dbReference>
<dbReference type="Pfam" id="PF02852">
    <property type="entry name" value="Pyr_redox_dim"/>
    <property type="match status" value="1"/>
</dbReference>
<keyword evidence="3 5" id="KW-0274">FAD</keyword>